<evidence type="ECO:0000256" key="8">
    <source>
        <dbReference type="SAM" id="Phobius"/>
    </source>
</evidence>
<evidence type="ECO:0000313" key="11">
    <source>
        <dbReference type="Proteomes" id="UP000054422"/>
    </source>
</evidence>
<dbReference type="GO" id="GO:0006493">
    <property type="term" value="P:protein O-linked glycosylation"/>
    <property type="evidence" value="ECO:0007669"/>
    <property type="project" value="InterPro"/>
</dbReference>
<name>A0A0A2T4J9_9GAMM</name>
<dbReference type="STRING" id="1498499.EP47_09785"/>
<dbReference type="OrthoDB" id="9775035at2"/>
<feature type="transmembrane region" description="Helical" evidence="8">
    <location>
        <begin position="275"/>
        <end position="295"/>
    </location>
</feature>
<dbReference type="RefSeq" id="WP_035891247.1">
    <property type="nucleotide sequence ID" value="NZ_JNCF01000077.1"/>
</dbReference>
<gene>
    <name evidence="10" type="ORF">EP47_09785</name>
</gene>
<dbReference type="InterPro" id="IPR050297">
    <property type="entry name" value="LipidA_mod_glycosyltrf_83"/>
</dbReference>
<comment type="caution">
    <text evidence="10">The sequence shown here is derived from an EMBL/GenBank/DDBJ whole genome shotgun (WGS) entry which is preliminary data.</text>
</comment>
<evidence type="ECO:0000256" key="7">
    <source>
        <dbReference type="ARBA" id="ARBA00023136"/>
    </source>
</evidence>
<keyword evidence="5 8" id="KW-0812">Transmembrane</keyword>
<keyword evidence="3 10" id="KW-0328">Glycosyltransferase</keyword>
<feature type="transmembrane region" description="Helical" evidence="8">
    <location>
        <begin position="169"/>
        <end position="202"/>
    </location>
</feature>
<feature type="transmembrane region" description="Helical" evidence="8">
    <location>
        <begin position="92"/>
        <end position="113"/>
    </location>
</feature>
<evidence type="ECO:0000256" key="5">
    <source>
        <dbReference type="ARBA" id="ARBA00022692"/>
    </source>
</evidence>
<evidence type="ECO:0000256" key="4">
    <source>
        <dbReference type="ARBA" id="ARBA00022679"/>
    </source>
</evidence>
<feature type="transmembrane region" description="Helical" evidence="8">
    <location>
        <begin position="362"/>
        <end position="383"/>
    </location>
</feature>
<dbReference type="Pfam" id="PF02366">
    <property type="entry name" value="PMT"/>
    <property type="match status" value="1"/>
</dbReference>
<dbReference type="Proteomes" id="UP000054422">
    <property type="component" value="Unassembled WGS sequence"/>
</dbReference>
<keyword evidence="2" id="KW-1003">Cell membrane</keyword>
<feature type="domain" description="ArnT-like N-terminal" evidence="9">
    <location>
        <begin position="38"/>
        <end position="245"/>
    </location>
</feature>
<evidence type="ECO:0000256" key="1">
    <source>
        <dbReference type="ARBA" id="ARBA00004651"/>
    </source>
</evidence>
<keyword evidence="7 8" id="KW-0472">Membrane</keyword>
<evidence type="ECO:0000256" key="6">
    <source>
        <dbReference type="ARBA" id="ARBA00022989"/>
    </source>
</evidence>
<keyword evidence="4 10" id="KW-0808">Transferase</keyword>
<dbReference type="PANTHER" id="PTHR33908:SF3">
    <property type="entry name" value="UNDECAPRENYL PHOSPHATE-ALPHA-4-AMINO-4-DEOXY-L-ARABINOSE ARABINOSYL TRANSFERASE"/>
    <property type="match status" value="1"/>
</dbReference>
<keyword evidence="6 8" id="KW-1133">Transmembrane helix</keyword>
<organism evidence="10 11">
    <name type="scientific">Legionella norrlandica</name>
    <dbReference type="NCBI Taxonomy" id="1498499"/>
    <lineage>
        <taxon>Bacteria</taxon>
        <taxon>Pseudomonadati</taxon>
        <taxon>Pseudomonadota</taxon>
        <taxon>Gammaproteobacteria</taxon>
        <taxon>Legionellales</taxon>
        <taxon>Legionellaceae</taxon>
        <taxon>Legionella</taxon>
    </lineage>
</organism>
<feature type="transmembrane region" description="Helical" evidence="8">
    <location>
        <begin position="120"/>
        <end position="137"/>
    </location>
</feature>
<evidence type="ECO:0000256" key="2">
    <source>
        <dbReference type="ARBA" id="ARBA00022475"/>
    </source>
</evidence>
<sequence>MSFKADKQVQQQFFTYASLVLIFLLICRLIANYFIPLFDTTEARYGEIARKMLETGNWVTLQQDYGIPFWAKPPLSTWLSAFFMHLLGVNEFAARLPGLLLSIGILWLVWGLAKKHSGSMVALFSLLVLAGTLYFFIDAGTVMTDPALIFCTTLASVSFWHAMVYDNKLWSYIFFIGLGLGLLAKGPIAVMFVGMTVFFWVLLRNEWANLWRRLPWIKGTILVLAIAAPWYILAEIRTPGFLNYFILGEHLQRFLTPGWTGDKYGIAHHAPKGMIWLYAIAGVFPWNIVAGRWFLKHGKRLPALCQDEDGWLSYLLLWAIVPLFFFTFASNIIYPYVFPALPAFALLFSEIWHRSNEKLDNLNWVLISSLLCGVLFLAGAFILKVKPEIVPNTQKPIISTWFKQHPASGSNLIYWDYKTDFSAEFYSKGKVKSVKNIEGLCQLLSNHLENYLVIDSNETGQIPKNLFEKFTPVKTFRVHSKTMLLLHSPVLAC</sequence>
<feature type="transmembrane region" description="Helical" evidence="8">
    <location>
        <begin position="214"/>
        <end position="233"/>
    </location>
</feature>
<evidence type="ECO:0000259" key="9">
    <source>
        <dbReference type="Pfam" id="PF02366"/>
    </source>
</evidence>
<dbReference type="GO" id="GO:0000030">
    <property type="term" value="F:mannosyltransferase activity"/>
    <property type="evidence" value="ECO:0007669"/>
    <property type="project" value="InterPro"/>
</dbReference>
<feature type="transmembrane region" description="Helical" evidence="8">
    <location>
        <begin position="12"/>
        <end position="35"/>
    </location>
</feature>
<dbReference type="EMBL" id="JNCF01000077">
    <property type="protein sequence ID" value="KGP62348.1"/>
    <property type="molecule type" value="Genomic_DNA"/>
</dbReference>
<dbReference type="GO" id="GO:0010041">
    <property type="term" value="P:response to iron(III) ion"/>
    <property type="evidence" value="ECO:0007669"/>
    <property type="project" value="TreeGrafter"/>
</dbReference>
<protein>
    <submittedName>
        <fullName evidence="10">Dolichyl-phosphate-mannose-protein mannosyltransferase</fullName>
    </submittedName>
</protein>
<dbReference type="GO" id="GO:0005886">
    <property type="term" value="C:plasma membrane"/>
    <property type="evidence" value="ECO:0007669"/>
    <property type="project" value="UniProtKB-SubCell"/>
</dbReference>
<dbReference type="PANTHER" id="PTHR33908">
    <property type="entry name" value="MANNOSYLTRANSFERASE YKCB-RELATED"/>
    <property type="match status" value="1"/>
</dbReference>
<dbReference type="InterPro" id="IPR003342">
    <property type="entry name" value="ArnT-like_N"/>
</dbReference>
<evidence type="ECO:0000313" key="10">
    <source>
        <dbReference type="EMBL" id="KGP62348.1"/>
    </source>
</evidence>
<comment type="subcellular location">
    <subcellularLocation>
        <location evidence="1">Cell membrane</location>
        <topology evidence="1">Multi-pass membrane protein</topology>
    </subcellularLocation>
</comment>
<feature type="transmembrane region" description="Helical" evidence="8">
    <location>
        <begin position="315"/>
        <end position="337"/>
    </location>
</feature>
<dbReference type="GO" id="GO:0016763">
    <property type="term" value="F:pentosyltransferase activity"/>
    <property type="evidence" value="ECO:0007669"/>
    <property type="project" value="TreeGrafter"/>
</dbReference>
<evidence type="ECO:0000256" key="3">
    <source>
        <dbReference type="ARBA" id="ARBA00022676"/>
    </source>
</evidence>
<dbReference type="AlphaFoldDB" id="A0A0A2T4J9"/>
<accession>A0A0A2T4J9</accession>
<dbReference type="GO" id="GO:0009103">
    <property type="term" value="P:lipopolysaccharide biosynthetic process"/>
    <property type="evidence" value="ECO:0007669"/>
    <property type="project" value="UniProtKB-ARBA"/>
</dbReference>
<reference evidence="10 11" key="1">
    <citation type="submission" date="2014-05" db="EMBL/GenBank/DDBJ databases">
        <authorList>
            <person name="Rizzardi K."/>
            <person name="Winiecka-Krusnell J."/>
            <person name="Ramliden M."/>
            <person name="Alm E."/>
            <person name="Andersson S."/>
            <person name="Byfors S."/>
        </authorList>
    </citation>
    <scope>NUCLEOTIDE SEQUENCE [LARGE SCALE GENOMIC DNA]</scope>
    <source>
        <strain evidence="10 11">LEGN</strain>
    </source>
</reference>
<keyword evidence="11" id="KW-1185">Reference proteome</keyword>
<proteinExistence type="predicted"/>